<dbReference type="GO" id="GO:0016740">
    <property type="term" value="F:transferase activity"/>
    <property type="evidence" value="ECO:0007669"/>
    <property type="project" value="UniProtKB-KW"/>
</dbReference>
<gene>
    <name evidence="2" type="ORF">RGD00_11905</name>
</gene>
<sequence length="417" mass="44940">MNTRNDTRRGPLEGIRVLDLTVALSGPYCTLLLAGLGAEVIKIESPTGGDIARFNPPFYGKDGIHLGRMEEGDLSLSNLARQRNKRSLSLDLKSDKGRAMFHDLARHADVIVENMSDGTVDRLGVDYETIRKINPGIVYCSITGLGRPSPYPGVKAMDITVQALSGVMDVTGETDGPPMRFGLPISDLLAPLYGTIGIQAALRQREATGEGQNIVISMLDCVASLLPFEHFDVFQREGFPPRSGNHQTRLAPFGIFKTRDGYVSIAAANDKWAGLIFEAMGQPDLIKDPRYATRGPRAVNADAVNRLIEDWTSGHSTDEVLEELQAKRGVPCVRVRTALETMSDPSLFASGALQKLVHPEAGEIDAVGSGVPIRMSAGKVGLDRPAARLGADNADIYGQLLGLTADDLARLRAEGII</sequence>
<dbReference type="InterPro" id="IPR044855">
    <property type="entry name" value="CoA-Trfase_III_dom3_sf"/>
</dbReference>
<dbReference type="InterPro" id="IPR050483">
    <property type="entry name" value="CoA-transferase_III_domain"/>
</dbReference>
<dbReference type="PANTHER" id="PTHR48207">
    <property type="entry name" value="SUCCINATE--HYDROXYMETHYLGLUTARATE COA-TRANSFERASE"/>
    <property type="match status" value="1"/>
</dbReference>
<dbReference type="RefSeq" id="WP_310457551.1">
    <property type="nucleotide sequence ID" value="NZ_JAVKPH010000012.1"/>
</dbReference>
<reference evidence="2 3" key="1">
    <citation type="submission" date="2023-09" db="EMBL/GenBank/DDBJ databases">
        <title>Xinfangfangia sedmenti sp. nov., isolated the sedment.</title>
        <authorList>
            <person name="Xu L."/>
        </authorList>
    </citation>
    <scope>NUCLEOTIDE SEQUENCE [LARGE SCALE GENOMIC DNA]</scope>
    <source>
        <strain evidence="2 3">LG-4</strain>
    </source>
</reference>
<keyword evidence="3" id="KW-1185">Reference proteome</keyword>
<dbReference type="InterPro" id="IPR003673">
    <property type="entry name" value="CoA-Trfase_fam_III"/>
</dbReference>
<dbReference type="EMBL" id="JAVKPH010000012">
    <property type="protein sequence ID" value="MDR5653313.1"/>
    <property type="molecule type" value="Genomic_DNA"/>
</dbReference>
<dbReference type="Pfam" id="PF02515">
    <property type="entry name" value="CoA_transf_3"/>
    <property type="match status" value="1"/>
</dbReference>
<proteinExistence type="predicted"/>
<evidence type="ECO:0000313" key="3">
    <source>
        <dbReference type="Proteomes" id="UP001247754"/>
    </source>
</evidence>
<dbReference type="EC" id="2.8.3.-" evidence="2"/>
<evidence type="ECO:0000256" key="1">
    <source>
        <dbReference type="ARBA" id="ARBA00022679"/>
    </source>
</evidence>
<dbReference type="Proteomes" id="UP001247754">
    <property type="component" value="Unassembled WGS sequence"/>
</dbReference>
<dbReference type="PANTHER" id="PTHR48207:SF3">
    <property type="entry name" value="SUCCINATE--HYDROXYMETHYLGLUTARATE COA-TRANSFERASE"/>
    <property type="match status" value="1"/>
</dbReference>
<accession>A0ABU1F8V4</accession>
<keyword evidence="1 2" id="KW-0808">Transferase</keyword>
<comment type="caution">
    <text evidence="2">The sequence shown here is derived from an EMBL/GenBank/DDBJ whole genome shotgun (WGS) entry which is preliminary data.</text>
</comment>
<organism evidence="2 3">
    <name type="scientific">Ruixingdingia sedimenti</name>
    <dbReference type="NCBI Taxonomy" id="3073604"/>
    <lineage>
        <taxon>Bacteria</taxon>
        <taxon>Pseudomonadati</taxon>
        <taxon>Pseudomonadota</taxon>
        <taxon>Alphaproteobacteria</taxon>
        <taxon>Rhodobacterales</taxon>
        <taxon>Paracoccaceae</taxon>
        <taxon>Ruixingdingia</taxon>
    </lineage>
</organism>
<dbReference type="Gene3D" id="3.30.1540.10">
    <property type="entry name" value="formyl-coa transferase, domain 3"/>
    <property type="match status" value="1"/>
</dbReference>
<protein>
    <submittedName>
        <fullName evidence="2">CoA transferase</fullName>
        <ecNumber evidence="2">2.8.3.-</ecNumber>
    </submittedName>
</protein>
<evidence type="ECO:0000313" key="2">
    <source>
        <dbReference type="EMBL" id="MDR5653313.1"/>
    </source>
</evidence>
<dbReference type="Gene3D" id="3.40.50.10540">
    <property type="entry name" value="Crotonobetainyl-coa:carnitine coa-transferase, domain 1"/>
    <property type="match status" value="1"/>
</dbReference>
<dbReference type="InterPro" id="IPR023606">
    <property type="entry name" value="CoA-Trfase_III_dom_1_sf"/>
</dbReference>
<name>A0ABU1F8V4_9RHOB</name>
<dbReference type="SUPFAM" id="SSF89796">
    <property type="entry name" value="CoA-transferase family III (CaiB/BaiF)"/>
    <property type="match status" value="1"/>
</dbReference>